<dbReference type="AlphaFoldDB" id="A0AAU7E0I2"/>
<proteinExistence type="predicted"/>
<name>A0AAU7E0I2_9MICO</name>
<dbReference type="EMBL" id="CP146203">
    <property type="protein sequence ID" value="XBH23076.1"/>
    <property type="molecule type" value="Genomic_DNA"/>
</dbReference>
<protein>
    <submittedName>
        <fullName evidence="1">Uncharacterized protein</fullName>
    </submittedName>
</protein>
<organism evidence="1">
    <name type="scientific">Jonesiaceae bacterium BS-20</name>
    <dbReference type="NCBI Taxonomy" id="3120821"/>
    <lineage>
        <taxon>Bacteria</taxon>
        <taxon>Bacillati</taxon>
        <taxon>Actinomycetota</taxon>
        <taxon>Actinomycetes</taxon>
        <taxon>Micrococcales</taxon>
        <taxon>Jonesiaceae</taxon>
    </lineage>
</organism>
<sequence length="154" mass="17360">MIPIETLYDHARTMQALHRCLSAAVTDLGDGGAVDLNTPMQTKFVYVIPWNGPTADSKHSIHADARHYETALIVTLFGRAKFRGLSDDNMLRANGRLLFDEALPGEQPWTEVPGDLRCPHCNNRLELQPGWQHHPEQTDVCCRRCKDESGQILR</sequence>
<accession>A0AAU7E0I2</accession>
<gene>
    <name evidence="1" type="ORF">V5R04_07675</name>
</gene>
<evidence type="ECO:0000313" key="1">
    <source>
        <dbReference type="EMBL" id="XBH23076.1"/>
    </source>
</evidence>
<reference evidence="1" key="1">
    <citation type="submission" date="2024-02" db="EMBL/GenBank/DDBJ databases">
        <title>Tomenella chthoni gen. nov. sp. nov., a member of the family Jonesiaceae isolated from bat guano.</title>
        <authorList>
            <person name="Miller S.L."/>
            <person name="King J."/>
            <person name="Sankaranarayanan K."/>
            <person name="Lawson P.A."/>
        </authorList>
    </citation>
    <scope>NUCLEOTIDE SEQUENCE</scope>
    <source>
        <strain evidence="1">BS-20</strain>
    </source>
</reference>